<feature type="domain" description="Reelin" evidence="1">
    <location>
        <begin position="1"/>
        <end position="90"/>
    </location>
</feature>
<sequence length="90" mass="9987">SDGYCGRILRAQTQGTRRNGHHEFRLRIEGDPETYEPGSTYRVVLTATSPAFFRGFILSALKDGRKGTAYDDYAGQFQVSSQNADYTSAS</sequence>
<evidence type="ECO:0000313" key="2">
    <source>
        <dbReference type="EMBL" id="CAF97514.1"/>
    </source>
</evidence>
<dbReference type="EMBL" id="CAAE01014539">
    <property type="protein sequence ID" value="CAF97514.1"/>
    <property type="molecule type" value="Genomic_DNA"/>
</dbReference>
<feature type="non-terminal residue" evidence="2">
    <location>
        <position position="1"/>
    </location>
</feature>
<dbReference type="Pfam" id="PF02014">
    <property type="entry name" value="Reeler"/>
    <property type="match status" value="1"/>
</dbReference>
<gene>
    <name evidence="2" type="ORF">GSTENG00014914001</name>
</gene>
<reference evidence="2" key="2">
    <citation type="submission" date="2004-02" db="EMBL/GenBank/DDBJ databases">
        <authorList>
            <consortium name="Genoscope"/>
            <consortium name="Whitehead Institute Centre for Genome Research"/>
        </authorList>
    </citation>
    <scope>NUCLEOTIDE SEQUENCE</scope>
</reference>
<dbReference type="PROSITE" id="PS51019">
    <property type="entry name" value="REELIN"/>
    <property type="match status" value="1"/>
</dbReference>
<protein>
    <submittedName>
        <fullName evidence="2">(spotted green pufferfish) hypothetical protein</fullName>
    </submittedName>
</protein>
<dbReference type="AlphaFoldDB" id="Q4SPB8"/>
<dbReference type="OrthoDB" id="347314at2759"/>
<proteinExistence type="predicted"/>
<dbReference type="InterPro" id="IPR002861">
    <property type="entry name" value="Reeler_dom"/>
</dbReference>
<dbReference type="KEGG" id="tng:GSTEN00014914G001"/>
<dbReference type="Gene3D" id="2.60.40.4060">
    <property type="entry name" value="Reeler domain"/>
    <property type="match status" value="1"/>
</dbReference>
<accession>Q4SPB8</accession>
<dbReference type="InterPro" id="IPR042307">
    <property type="entry name" value="Reeler_sf"/>
</dbReference>
<comment type="caution">
    <text evidence="2">The sequence shown here is derived from an EMBL/GenBank/DDBJ whole genome shotgun (WGS) entry which is preliminary data.</text>
</comment>
<reference evidence="2" key="1">
    <citation type="journal article" date="2004" name="Nature">
        <title>Genome duplication in the teleost fish Tetraodon nigroviridis reveals the early vertebrate proto-karyotype.</title>
        <authorList>
            <person name="Jaillon O."/>
            <person name="Aury J.-M."/>
            <person name="Brunet F."/>
            <person name="Petit J.-L."/>
            <person name="Stange-Thomann N."/>
            <person name="Mauceli E."/>
            <person name="Bouneau L."/>
            <person name="Fischer C."/>
            <person name="Ozouf-Costaz C."/>
            <person name="Bernot A."/>
            <person name="Nicaud S."/>
            <person name="Jaffe D."/>
            <person name="Fisher S."/>
            <person name="Lutfalla G."/>
            <person name="Dossat C."/>
            <person name="Segurens B."/>
            <person name="Dasilva C."/>
            <person name="Salanoubat M."/>
            <person name="Levy M."/>
            <person name="Boudet N."/>
            <person name="Castellano S."/>
            <person name="Anthouard V."/>
            <person name="Jubin C."/>
            <person name="Castelli V."/>
            <person name="Katinka M."/>
            <person name="Vacherie B."/>
            <person name="Biemont C."/>
            <person name="Skalli Z."/>
            <person name="Cattolico L."/>
            <person name="Poulain J."/>
            <person name="De Berardinis V."/>
            <person name="Cruaud C."/>
            <person name="Duprat S."/>
            <person name="Brottier P."/>
            <person name="Coutanceau J.-P."/>
            <person name="Gouzy J."/>
            <person name="Parra G."/>
            <person name="Lardier G."/>
            <person name="Chapple C."/>
            <person name="McKernan K.J."/>
            <person name="McEwan P."/>
            <person name="Bosak S."/>
            <person name="Kellis M."/>
            <person name="Volff J.-N."/>
            <person name="Guigo R."/>
            <person name="Zody M.C."/>
            <person name="Mesirov J."/>
            <person name="Lindblad-Toh K."/>
            <person name="Birren B."/>
            <person name="Nusbaum C."/>
            <person name="Kahn D."/>
            <person name="Robinson-Rechavi M."/>
            <person name="Laudet V."/>
            <person name="Schachter V."/>
            <person name="Quetier F."/>
            <person name="Saurin W."/>
            <person name="Scarpelli C."/>
            <person name="Wincker P."/>
            <person name="Lander E.S."/>
            <person name="Weissenbach J."/>
            <person name="Roest Crollius H."/>
        </authorList>
    </citation>
    <scope>NUCLEOTIDE SEQUENCE [LARGE SCALE GENOMIC DNA]</scope>
</reference>
<name>Q4SPB8_TETNG</name>
<organism evidence="2">
    <name type="scientific">Tetraodon nigroviridis</name>
    <name type="common">Spotted green pufferfish</name>
    <name type="synonym">Chelonodon nigroviridis</name>
    <dbReference type="NCBI Taxonomy" id="99883"/>
    <lineage>
        <taxon>Eukaryota</taxon>
        <taxon>Metazoa</taxon>
        <taxon>Chordata</taxon>
        <taxon>Craniata</taxon>
        <taxon>Vertebrata</taxon>
        <taxon>Euteleostomi</taxon>
        <taxon>Actinopterygii</taxon>
        <taxon>Neopterygii</taxon>
        <taxon>Teleostei</taxon>
        <taxon>Neoteleostei</taxon>
        <taxon>Acanthomorphata</taxon>
        <taxon>Eupercaria</taxon>
        <taxon>Tetraodontiformes</taxon>
        <taxon>Tetradontoidea</taxon>
        <taxon>Tetraodontidae</taxon>
        <taxon>Tetraodon</taxon>
    </lineage>
</organism>
<evidence type="ECO:0000259" key="1">
    <source>
        <dbReference type="PROSITE" id="PS51019"/>
    </source>
</evidence>